<keyword evidence="1" id="KW-0812">Transmembrane</keyword>
<protein>
    <submittedName>
        <fullName evidence="2">Benzoate transporter</fullName>
    </submittedName>
</protein>
<feature type="transmembrane region" description="Helical" evidence="1">
    <location>
        <begin position="120"/>
        <end position="144"/>
    </location>
</feature>
<dbReference type="EMBL" id="BMFW01000022">
    <property type="protein sequence ID" value="GGH99634.1"/>
    <property type="molecule type" value="Genomic_DNA"/>
</dbReference>
<feature type="transmembrane region" description="Helical" evidence="1">
    <location>
        <begin position="324"/>
        <end position="344"/>
    </location>
</feature>
<dbReference type="PANTHER" id="PTHR30199:SF0">
    <property type="entry name" value="INNER MEMBRANE PROTEIN YDCO"/>
    <property type="match status" value="1"/>
</dbReference>
<feature type="transmembrane region" description="Helical" evidence="1">
    <location>
        <begin position="50"/>
        <end position="71"/>
    </location>
</feature>
<dbReference type="Proteomes" id="UP000643279">
    <property type="component" value="Unassembled WGS sequence"/>
</dbReference>
<feature type="transmembrane region" description="Helical" evidence="1">
    <location>
        <begin position="383"/>
        <end position="408"/>
    </location>
</feature>
<dbReference type="RefSeq" id="WP_188572837.1">
    <property type="nucleotide sequence ID" value="NZ_BMFW01000022.1"/>
</dbReference>
<accession>A0ABQ2AYK4</accession>
<feature type="transmembrane region" description="Helical" evidence="1">
    <location>
        <begin position="356"/>
        <end position="377"/>
    </location>
</feature>
<sequence length="425" mass="43937">MPQPRQDPSTLPEAAVATAPQPLLERPQLPPATARRFFHDAGLPYVSNGLIGLIFAASGPIAVTLAVGAAGGLTQGQLASWVFGILFSGGAATVLMSLLYRQPLGFAWSIPGTVLLGPSLQHLSFPEVVGAFFTSGLLILALGASGLVRRAMALVPMPIVMAMVAAVFLKFGTDIVAATQADPVVAAPMVAAFLLLTAVPALGRFLPPVLGTLVVGCIAVAASGQFSLGEAGPVLATPVFTMPEFTWAAQVELVIPLALTVLFVQNGQGIAVLRAAGHRPPVNAFAIVSGVFSLVNAACGAVSACVTGPTNALMTASGRRQRQYTAAAVYGLLAMAFALLAPTFTRFMLATPKEFILALGGIAMLRALQQAFVSAFATDFTLGSLVTFVVTISGLSLFNIHPAFWGLVLGYGVSRLLEPTHHARL</sequence>
<keyword evidence="1" id="KW-0472">Membrane</keyword>
<keyword evidence="3" id="KW-1185">Reference proteome</keyword>
<dbReference type="InterPro" id="IPR004711">
    <property type="entry name" value="Benzoate_Transporter"/>
</dbReference>
<feature type="transmembrane region" description="Helical" evidence="1">
    <location>
        <begin position="209"/>
        <end position="227"/>
    </location>
</feature>
<feature type="transmembrane region" description="Helical" evidence="1">
    <location>
        <begin position="184"/>
        <end position="202"/>
    </location>
</feature>
<feature type="transmembrane region" description="Helical" evidence="1">
    <location>
        <begin position="151"/>
        <end position="172"/>
    </location>
</feature>
<reference evidence="3" key="1">
    <citation type="journal article" date="2019" name="Int. J. Syst. Evol. Microbiol.">
        <title>The Global Catalogue of Microorganisms (GCM) 10K type strain sequencing project: providing services to taxonomists for standard genome sequencing and annotation.</title>
        <authorList>
            <consortium name="The Broad Institute Genomics Platform"/>
            <consortium name="The Broad Institute Genome Sequencing Center for Infectious Disease"/>
            <person name="Wu L."/>
            <person name="Ma J."/>
        </authorList>
    </citation>
    <scope>NUCLEOTIDE SEQUENCE [LARGE SCALE GENOMIC DNA]</scope>
    <source>
        <strain evidence="3">CGMCC 1.12778</strain>
    </source>
</reference>
<feature type="transmembrane region" description="Helical" evidence="1">
    <location>
        <begin position="284"/>
        <end position="304"/>
    </location>
</feature>
<proteinExistence type="predicted"/>
<dbReference type="PANTHER" id="PTHR30199">
    <property type="entry name" value="MFS FAMILY TRANSPORTER, PREDICTED SUBSTRATE BENZOATE"/>
    <property type="match status" value="1"/>
</dbReference>
<keyword evidence="1" id="KW-1133">Transmembrane helix</keyword>
<feature type="transmembrane region" description="Helical" evidence="1">
    <location>
        <begin position="247"/>
        <end position="264"/>
    </location>
</feature>
<organism evidence="2 3">
    <name type="scientific">Arthrobacter liuii</name>
    <dbReference type="NCBI Taxonomy" id="1476996"/>
    <lineage>
        <taxon>Bacteria</taxon>
        <taxon>Bacillati</taxon>
        <taxon>Actinomycetota</taxon>
        <taxon>Actinomycetes</taxon>
        <taxon>Micrococcales</taxon>
        <taxon>Micrococcaceae</taxon>
        <taxon>Arthrobacter</taxon>
    </lineage>
</organism>
<evidence type="ECO:0000313" key="2">
    <source>
        <dbReference type="EMBL" id="GGH99634.1"/>
    </source>
</evidence>
<name>A0ABQ2AYK4_9MICC</name>
<evidence type="ECO:0000313" key="3">
    <source>
        <dbReference type="Proteomes" id="UP000643279"/>
    </source>
</evidence>
<gene>
    <name evidence="2" type="ORF">GCM10007170_34920</name>
</gene>
<comment type="caution">
    <text evidence="2">The sequence shown here is derived from an EMBL/GenBank/DDBJ whole genome shotgun (WGS) entry which is preliminary data.</text>
</comment>
<dbReference type="Pfam" id="PF03594">
    <property type="entry name" value="BenE"/>
    <property type="match status" value="1"/>
</dbReference>
<feature type="transmembrane region" description="Helical" evidence="1">
    <location>
        <begin position="78"/>
        <end position="100"/>
    </location>
</feature>
<evidence type="ECO:0000256" key="1">
    <source>
        <dbReference type="SAM" id="Phobius"/>
    </source>
</evidence>